<organism evidence="4 5">
    <name type="scientific">Legionella drancourtii LLAP12</name>
    <dbReference type="NCBI Taxonomy" id="658187"/>
    <lineage>
        <taxon>Bacteria</taxon>
        <taxon>Pseudomonadati</taxon>
        <taxon>Pseudomonadota</taxon>
        <taxon>Gammaproteobacteria</taxon>
        <taxon>Legionellales</taxon>
        <taxon>Legionellaceae</taxon>
        <taxon>Legionella</taxon>
    </lineage>
</organism>
<accession>G9EMN2</accession>
<sequence length="305" mass="33376">MPIHGWFPACAGMTDFLNLMAVVAADPSELRLIMARVALAQMVSSANVVENLQQVEKLMIQAREDDAQLVLLPENFAFMGRHETDKLHIGEVYGQGPIQEKISQLAKQLGLWVVAGTMPLKGSGSKVRASCLVYDEQGLCAARYDKIHLFDVSVSPQEAYCESATIERGHDLVVVDTPVGKIGLTVCYDLRFPELYQQLLIQGAQLFTVPSAFTAVTGLAHWEVLLRARAIENLSYVLAANQGGHHENGRSTYGHSMIIEPWGAVLAQQADGIGVVTAEIDLQGLQHLRKTFPSVDHHVLNLKGN</sequence>
<dbReference type="CDD" id="cd07572">
    <property type="entry name" value="nit"/>
    <property type="match status" value="1"/>
</dbReference>
<dbReference type="STRING" id="658187.LDG_6502"/>
<evidence type="ECO:0000313" key="4">
    <source>
        <dbReference type="EMBL" id="EHL31426.1"/>
    </source>
</evidence>
<proteinExistence type="inferred from homology"/>
<dbReference type="PANTHER" id="PTHR23088:SF27">
    <property type="entry name" value="DEAMINATED GLUTATHIONE AMIDASE"/>
    <property type="match status" value="1"/>
</dbReference>
<evidence type="ECO:0000313" key="5">
    <source>
        <dbReference type="Proteomes" id="UP000002770"/>
    </source>
</evidence>
<dbReference type="GO" id="GO:0016811">
    <property type="term" value="F:hydrolase activity, acting on carbon-nitrogen (but not peptide) bonds, in linear amides"/>
    <property type="evidence" value="ECO:0007669"/>
    <property type="project" value="InterPro"/>
</dbReference>
<dbReference type="AlphaFoldDB" id="G9EMN2"/>
<dbReference type="PROSITE" id="PS50263">
    <property type="entry name" value="CN_HYDROLASE"/>
    <property type="match status" value="1"/>
</dbReference>
<dbReference type="InterPro" id="IPR045254">
    <property type="entry name" value="Nit1/2_C-N_Hydrolase"/>
</dbReference>
<reference evidence="4 5" key="1">
    <citation type="journal article" date="2011" name="BMC Genomics">
        <title>Insight into cross-talk between intra-amoebal pathogens.</title>
        <authorList>
            <person name="Gimenez G."/>
            <person name="Bertelli C."/>
            <person name="Moliner C."/>
            <person name="Robert C."/>
            <person name="Raoult D."/>
            <person name="Fournier P.E."/>
            <person name="Greub G."/>
        </authorList>
    </citation>
    <scope>NUCLEOTIDE SEQUENCE [LARGE SCALE GENOMIC DNA]</scope>
    <source>
        <strain evidence="4 5">LLAP12</strain>
    </source>
</reference>
<dbReference type="FunCoup" id="G9EMN2">
    <property type="interactions" value="368"/>
</dbReference>
<protein>
    <recommendedName>
        <fullName evidence="3">CN hydrolase domain-containing protein</fullName>
    </recommendedName>
</protein>
<dbReference type="InterPro" id="IPR003010">
    <property type="entry name" value="C-N_Hydrolase"/>
</dbReference>
<comment type="similarity">
    <text evidence="1">Belongs to the carbon-nitrogen hydrolase superfamily. NIT1/NIT2 family.</text>
</comment>
<keyword evidence="2" id="KW-0378">Hydrolase</keyword>
<evidence type="ECO:0000256" key="1">
    <source>
        <dbReference type="ARBA" id="ARBA00010613"/>
    </source>
</evidence>
<evidence type="ECO:0000256" key="2">
    <source>
        <dbReference type="ARBA" id="ARBA00022801"/>
    </source>
</evidence>
<dbReference type="PANTHER" id="PTHR23088">
    <property type="entry name" value="NITRILASE-RELATED"/>
    <property type="match status" value="1"/>
</dbReference>
<dbReference type="Proteomes" id="UP000002770">
    <property type="component" value="Unassembled WGS sequence"/>
</dbReference>
<keyword evidence="5" id="KW-1185">Reference proteome</keyword>
<dbReference type="SUPFAM" id="SSF56317">
    <property type="entry name" value="Carbon-nitrogen hydrolase"/>
    <property type="match status" value="1"/>
</dbReference>
<dbReference type="HOGENOM" id="CLU_030130_1_2_6"/>
<dbReference type="eggNOG" id="COG0388">
    <property type="taxonomic scope" value="Bacteria"/>
</dbReference>
<dbReference type="EMBL" id="JH413814">
    <property type="protein sequence ID" value="EHL31426.1"/>
    <property type="molecule type" value="Genomic_DNA"/>
</dbReference>
<gene>
    <name evidence="4" type="ORF">LDG_6502</name>
</gene>
<feature type="domain" description="CN hydrolase" evidence="3">
    <location>
        <begin position="35"/>
        <end position="282"/>
    </location>
</feature>
<dbReference type="PROSITE" id="PS01227">
    <property type="entry name" value="UPF0012"/>
    <property type="match status" value="1"/>
</dbReference>
<dbReference type="InterPro" id="IPR036526">
    <property type="entry name" value="C-N_Hydrolase_sf"/>
</dbReference>
<name>G9EMN2_9GAMM</name>
<dbReference type="Pfam" id="PF00795">
    <property type="entry name" value="CN_hydrolase"/>
    <property type="match status" value="1"/>
</dbReference>
<dbReference type="Gene3D" id="3.60.110.10">
    <property type="entry name" value="Carbon-nitrogen hydrolase"/>
    <property type="match status" value="1"/>
</dbReference>
<dbReference type="InParanoid" id="G9EMN2"/>
<evidence type="ECO:0000259" key="3">
    <source>
        <dbReference type="PROSITE" id="PS50263"/>
    </source>
</evidence>
<dbReference type="InterPro" id="IPR001110">
    <property type="entry name" value="UPF0012_CS"/>
</dbReference>